<dbReference type="AlphaFoldDB" id="A0A2V3VC26"/>
<feature type="region of interest" description="Disordered" evidence="7">
    <location>
        <begin position="38"/>
        <end position="57"/>
    </location>
</feature>
<accession>A0A2V3VC26</accession>
<sequence length="550" mass="60940">MACLGADDGAGPVTWRLPLLTRRTAIASAGLTSLGLATSLPASPSPAPDPSPKWRRGLDNQRIADLGDGRFLNPVLSGDRPDPAILKDGDDYYLTFSSFESYPGLLIWHSRDLVNWHPRKPALTRNIGSVWAVSLEKHKGRYFIYIPVKASPQNDTFVIWADHIDGPWSDPVPLSLHRHIDPCHAVGEDGSRWLFLSGGDRVRLSDDGMRVTGEVEHVYDPWRYPDEWDVEGFAPEGPKIHRIGQWFYMLTAVGGTAGPPTGHMVIAARSRSIHGPWEQHPGNPLVRTTDIREAWWSRGHASLVQAPDKSWWSLYHGFENGYWTLGRQCLLDPVEFTPDGWFRMTGGDLSAPIAKPDGGTALPHGMALSDDFSTLAIGTKWSFFRPDPDEATRARVADNTLYFKGKGLAPSTGSPLLVTAGDTSYRFECDIELAPGGTAGLVLFYDDKLYAGLGFDAERFVTHQYGIERGRPVNPHGDRMRIRVTNRQHIVSFHTSGDGGKTWAKFDRGMEVSGYHHNVRGGFLMLRPGLYAAGPGEAKFRDFRFTALDD</sequence>
<dbReference type="InterPro" id="IPR023296">
    <property type="entry name" value="Glyco_hydro_beta-prop_sf"/>
</dbReference>
<comment type="similarity">
    <text evidence="1 6">Belongs to the glycosyl hydrolase 43 family.</text>
</comment>
<feature type="site" description="Important for catalytic activity, responsible for pKa modulation of the active site Glu and correct orientation of both the proton donor and substrate" evidence="5">
    <location>
        <position position="181"/>
    </location>
</feature>
<feature type="active site" description="Proton donor" evidence="4">
    <location>
        <position position="236"/>
    </location>
</feature>
<dbReference type="EMBL" id="QJJM01000002">
    <property type="protein sequence ID" value="PXW78401.1"/>
    <property type="molecule type" value="Genomic_DNA"/>
</dbReference>
<feature type="domain" description="Beta-xylosidase C-terminal Concanavalin A-like" evidence="8">
    <location>
        <begin position="369"/>
        <end position="545"/>
    </location>
</feature>
<keyword evidence="2 6" id="KW-0378">Hydrolase</keyword>
<evidence type="ECO:0000256" key="6">
    <source>
        <dbReference type="RuleBase" id="RU361187"/>
    </source>
</evidence>
<dbReference type="GO" id="GO:0004553">
    <property type="term" value="F:hydrolase activity, hydrolyzing O-glycosyl compounds"/>
    <property type="evidence" value="ECO:0007669"/>
    <property type="project" value="InterPro"/>
</dbReference>
<name>A0A2V3VC26_9SPHN</name>
<protein>
    <submittedName>
        <fullName evidence="9">Beta-xylosidase</fullName>
    </submittedName>
</protein>
<evidence type="ECO:0000256" key="5">
    <source>
        <dbReference type="PIRSR" id="PIRSR606710-2"/>
    </source>
</evidence>
<proteinExistence type="inferred from homology"/>
<dbReference type="Proteomes" id="UP000248014">
    <property type="component" value="Unassembled WGS sequence"/>
</dbReference>
<dbReference type="InterPro" id="IPR041542">
    <property type="entry name" value="GH43_C2"/>
</dbReference>
<gene>
    <name evidence="9" type="ORF">C7451_10271</name>
</gene>
<reference evidence="9 10" key="1">
    <citation type="submission" date="2018-05" db="EMBL/GenBank/DDBJ databases">
        <title>Genomic Encyclopedia of Type Strains, Phase IV (KMG-IV): sequencing the most valuable type-strain genomes for metagenomic binning, comparative biology and taxonomic classification.</title>
        <authorList>
            <person name="Goeker M."/>
        </authorList>
    </citation>
    <scope>NUCLEOTIDE SEQUENCE [LARGE SCALE GENOMIC DNA]</scope>
    <source>
        <strain evidence="9 10">DSM 3183</strain>
    </source>
</reference>
<evidence type="ECO:0000313" key="9">
    <source>
        <dbReference type="EMBL" id="PXW78401.1"/>
    </source>
</evidence>
<dbReference type="Gene3D" id="2.115.10.20">
    <property type="entry name" value="Glycosyl hydrolase domain, family 43"/>
    <property type="match status" value="1"/>
</dbReference>
<feature type="active site" description="Proton acceptor" evidence="4">
    <location>
        <position position="82"/>
    </location>
</feature>
<dbReference type="Pfam" id="PF17851">
    <property type="entry name" value="GH43_C2"/>
    <property type="match status" value="1"/>
</dbReference>
<dbReference type="GO" id="GO:0005975">
    <property type="term" value="P:carbohydrate metabolic process"/>
    <property type="evidence" value="ECO:0007669"/>
    <property type="project" value="InterPro"/>
</dbReference>
<evidence type="ECO:0000256" key="4">
    <source>
        <dbReference type="PIRSR" id="PIRSR606710-1"/>
    </source>
</evidence>
<organism evidence="9 10">
    <name type="scientific">Blastomonas natatoria</name>
    <dbReference type="NCBI Taxonomy" id="34015"/>
    <lineage>
        <taxon>Bacteria</taxon>
        <taxon>Pseudomonadati</taxon>
        <taxon>Pseudomonadota</taxon>
        <taxon>Alphaproteobacteria</taxon>
        <taxon>Sphingomonadales</taxon>
        <taxon>Sphingomonadaceae</taxon>
        <taxon>Blastomonas</taxon>
    </lineage>
</organism>
<evidence type="ECO:0000259" key="8">
    <source>
        <dbReference type="Pfam" id="PF17851"/>
    </source>
</evidence>
<dbReference type="InterPro" id="IPR051795">
    <property type="entry name" value="Glycosyl_Hydrlase_43"/>
</dbReference>
<evidence type="ECO:0000256" key="7">
    <source>
        <dbReference type="SAM" id="MobiDB-lite"/>
    </source>
</evidence>
<dbReference type="PANTHER" id="PTHR42812">
    <property type="entry name" value="BETA-XYLOSIDASE"/>
    <property type="match status" value="1"/>
</dbReference>
<dbReference type="SUPFAM" id="SSF49899">
    <property type="entry name" value="Concanavalin A-like lectins/glucanases"/>
    <property type="match status" value="1"/>
</dbReference>
<evidence type="ECO:0000256" key="1">
    <source>
        <dbReference type="ARBA" id="ARBA00009865"/>
    </source>
</evidence>
<dbReference type="InterPro" id="IPR006710">
    <property type="entry name" value="Glyco_hydro_43"/>
</dbReference>
<dbReference type="CDD" id="cd09002">
    <property type="entry name" value="GH43_XYL-like"/>
    <property type="match status" value="1"/>
</dbReference>
<evidence type="ECO:0000313" key="10">
    <source>
        <dbReference type="Proteomes" id="UP000248014"/>
    </source>
</evidence>
<dbReference type="PANTHER" id="PTHR42812:SF2">
    <property type="entry name" value="XYLOSIDASE_ARABINOSIDASE"/>
    <property type="match status" value="1"/>
</dbReference>
<evidence type="ECO:0000256" key="3">
    <source>
        <dbReference type="ARBA" id="ARBA00023295"/>
    </source>
</evidence>
<evidence type="ECO:0000256" key="2">
    <source>
        <dbReference type="ARBA" id="ARBA00022801"/>
    </source>
</evidence>
<dbReference type="Gene3D" id="2.60.120.200">
    <property type="match status" value="1"/>
</dbReference>
<dbReference type="SUPFAM" id="SSF75005">
    <property type="entry name" value="Arabinanase/levansucrase/invertase"/>
    <property type="match status" value="1"/>
</dbReference>
<dbReference type="Pfam" id="PF04616">
    <property type="entry name" value="Glyco_hydro_43"/>
    <property type="match status" value="1"/>
</dbReference>
<keyword evidence="3 6" id="KW-0326">Glycosidase</keyword>
<comment type="caution">
    <text evidence="9">The sequence shown here is derived from an EMBL/GenBank/DDBJ whole genome shotgun (WGS) entry which is preliminary data.</text>
</comment>
<dbReference type="InterPro" id="IPR013320">
    <property type="entry name" value="ConA-like_dom_sf"/>
</dbReference>
<keyword evidence="10" id="KW-1185">Reference proteome</keyword>